<organism evidence="1">
    <name type="scientific">marine sediment metagenome</name>
    <dbReference type="NCBI Taxonomy" id="412755"/>
    <lineage>
        <taxon>unclassified sequences</taxon>
        <taxon>metagenomes</taxon>
        <taxon>ecological metagenomes</taxon>
    </lineage>
</organism>
<proteinExistence type="predicted"/>
<comment type="caution">
    <text evidence="1">The sequence shown here is derived from an EMBL/GenBank/DDBJ whole genome shotgun (WGS) entry which is preliminary data.</text>
</comment>
<feature type="non-terminal residue" evidence="1">
    <location>
        <position position="1"/>
    </location>
</feature>
<sequence length="21" mass="2710">DYEIKNVDKENKKYTKQFKQY</sequence>
<dbReference type="AlphaFoldDB" id="A0A0F8YR80"/>
<gene>
    <name evidence="1" type="ORF">LCGC14_2788400</name>
</gene>
<accession>A0A0F8YR80</accession>
<reference evidence="1" key="1">
    <citation type="journal article" date="2015" name="Nature">
        <title>Complex archaea that bridge the gap between prokaryotes and eukaryotes.</title>
        <authorList>
            <person name="Spang A."/>
            <person name="Saw J.H."/>
            <person name="Jorgensen S.L."/>
            <person name="Zaremba-Niedzwiedzka K."/>
            <person name="Martijn J."/>
            <person name="Lind A.E."/>
            <person name="van Eijk R."/>
            <person name="Schleper C."/>
            <person name="Guy L."/>
            <person name="Ettema T.J."/>
        </authorList>
    </citation>
    <scope>NUCLEOTIDE SEQUENCE</scope>
</reference>
<name>A0A0F8YR80_9ZZZZ</name>
<protein>
    <submittedName>
        <fullName evidence="1">Uncharacterized protein</fullName>
    </submittedName>
</protein>
<dbReference type="EMBL" id="LAZR01052001">
    <property type="protein sequence ID" value="KKK83933.1"/>
    <property type="molecule type" value="Genomic_DNA"/>
</dbReference>
<evidence type="ECO:0000313" key="1">
    <source>
        <dbReference type="EMBL" id="KKK83933.1"/>
    </source>
</evidence>